<dbReference type="OrthoDB" id="19619at2759"/>
<keyword evidence="3" id="KW-0496">Mitochondrion</keyword>
<evidence type="ECO:0000313" key="4">
    <source>
        <dbReference type="EMBL" id="RKO85483.1"/>
    </source>
</evidence>
<evidence type="ECO:0000256" key="1">
    <source>
        <dbReference type="ARBA" id="ARBA00004173"/>
    </source>
</evidence>
<dbReference type="PANTHER" id="PTHR28554:SF1">
    <property type="entry name" value="LARGE RIBOSOMAL SUBUNIT PROTEIN ML45"/>
    <property type="match status" value="1"/>
</dbReference>
<keyword evidence="2" id="KW-0809">Transit peptide</keyword>
<dbReference type="SUPFAM" id="SSF54427">
    <property type="entry name" value="NTF2-like"/>
    <property type="match status" value="1"/>
</dbReference>
<dbReference type="Proteomes" id="UP000269721">
    <property type="component" value="Unassembled WGS sequence"/>
</dbReference>
<dbReference type="PANTHER" id="PTHR28554">
    <property type="entry name" value="39S RIBOSOMAL PROTEIN L45, MITOCHONDRIAL"/>
    <property type="match status" value="1"/>
</dbReference>
<reference evidence="5" key="1">
    <citation type="journal article" date="2018" name="Nat. Microbiol.">
        <title>Leveraging single-cell genomics to expand the fungal tree of life.</title>
        <authorList>
            <person name="Ahrendt S.R."/>
            <person name="Quandt C.A."/>
            <person name="Ciobanu D."/>
            <person name="Clum A."/>
            <person name="Salamov A."/>
            <person name="Andreopoulos B."/>
            <person name="Cheng J.F."/>
            <person name="Woyke T."/>
            <person name="Pelin A."/>
            <person name="Henrissat B."/>
            <person name="Reynolds N.K."/>
            <person name="Benny G.L."/>
            <person name="Smith M.E."/>
            <person name="James T.Y."/>
            <person name="Grigoriev I.V."/>
        </authorList>
    </citation>
    <scope>NUCLEOTIDE SEQUENCE [LARGE SCALE GENOMIC DNA]</scope>
</reference>
<comment type="subcellular location">
    <subcellularLocation>
        <location evidence="1">Mitochondrion</location>
    </subcellularLocation>
</comment>
<dbReference type="InterPro" id="IPR032710">
    <property type="entry name" value="NTF2-like_dom_sf"/>
</dbReference>
<evidence type="ECO:0000256" key="3">
    <source>
        <dbReference type="ARBA" id="ARBA00023128"/>
    </source>
</evidence>
<dbReference type="GO" id="GO:0005739">
    <property type="term" value="C:mitochondrion"/>
    <property type="evidence" value="ECO:0007669"/>
    <property type="project" value="UniProtKB-SubCell"/>
</dbReference>
<evidence type="ECO:0000313" key="5">
    <source>
        <dbReference type="Proteomes" id="UP000269721"/>
    </source>
</evidence>
<dbReference type="InterPro" id="IPR051975">
    <property type="entry name" value="mtLSU_mL45"/>
</dbReference>
<keyword evidence="5" id="KW-1185">Reference proteome</keyword>
<accession>A0A4P9W2R9</accession>
<dbReference type="AlphaFoldDB" id="A0A4P9W2R9"/>
<sequence length="114" mass="12612">MMAKLNPDLKAATKLGKFVWKSHGSIQTPRAVHAVHVKTQIDHGGPEHLVAQVTVKISLRQSMAIFQGTKVIGGDPNKIIDVVEYIVLERWLTKEGQDWKIAGKLSLPPLPKTE</sequence>
<proteinExistence type="predicted"/>
<protein>
    <recommendedName>
        <fullName evidence="6">Tim44-like domain-containing protein</fullName>
    </recommendedName>
</protein>
<gene>
    <name evidence="4" type="ORF">BDK51DRAFT_50750</name>
</gene>
<dbReference type="Gene3D" id="3.10.450.240">
    <property type="match status" value="1"/>
</dbReference>
<name>A0A4P9W2R9_9FUNG</name>
<evidence type="ECO:0000256" key="2">
    <source>
        <dbReference type="ARBA" id="ARBA00022946"/>
    </source>
</evidence>
<dbReference type="EMBL" id="KZ999033">
    <property type="protein sequence ID" value="RKO85483.1"/>
    <property type="molecule type" value="Genomic_DNA"/>
</dbReference>
<organism evidence="4 5">
    <name type="scientific">Blyttiomyces helicus</name>
    <dbReference type="NCBI Taxonomy" id="388810"/>
    <lineage>
        <taxon>Eukaryota</taxon>
        <taxon>Fungi</taxon>
        <taxon>Fungi incertae sedis</taxon>
        <taxon>Chytridiomycota</taxon>
        <taxon>Chytridiomycota incertae sedis</taxon>
        <taxon>Chytridiomycetes</taxon>
        <taxon>Chytridiomycetes incertae sedis</taxon>
        <taxon>Blyttiomyces</taxon>
    </lineage>
</organism>
<evidence type="ECO:0008006" key="6">
    <source>
        <dbReference type="Google" id="ProtNLM"/>
    </source>
</evidence>